<sequence length="302" mass="36095">MRKRDIFVIFIFLISIILGIIYRKPGVPKALKLYVEYVREKQDRKEPIVLNYKIDFSRWKLSLYSDNEELLYENDYFQKAYFPYPEVKEIKYTITENENEITVVFEFYKEDLILYVKGLKKYEKNSKFDIIKEISNSNSPNVLPFQMEVNIHKKAGELNEFILNQPKTINGLKLNEISMSEYDVEGNIIKTLNFKNEEIIVEYFYLANRMIVAVNTNKNGYTINYYNWDRELIAKAIFKDERTIEIYDLNNKLIMTEVVTDDGEILIYNENNKLVERVPLKNKNSNTSSKKYNQFRKIIKFL</sequence>
<accession>A0A246EDD1</accession>
<evidence type="ECO:0000313" key="2">
    <source>
        <dbReference type="EMBL" id="OWP24634.1"/>
    </source>
</evidence>
<evidence type="ECO:0000256" key="1">
    <source>
        <dbReference type="SAM" id="Phobius"/>
    </source>
</evidence>
<evidence type="ECO:0000313" key="3">
    <source>
        <dbReference type="Proteomes" id="UP000197470"/>
    </source>
</evidence>
<keyword evidence="1" id="KW-1133">Transmembrane helix</keyword>
<dbReference type="RefSeq" id="WP_088387474.1">
    <property type="nucleotide sequence ID" value="NZ_NHRT01000001.1"/>
</dbReference>
<keyword evidence="1" id="KW-0472">Membrane</keyword>
<dbReference type="Proteomes" id="UP000197470">
    <property type="component" value="Unassembled WGS sequence"/>
</dbReference>
<proteinExistence type="predicted"/>
<reference evidence="2 3" key="1">
    <citation type="submission" date="2017-05" db="EMBL/GenBank/DDBJ databases">
        <title>Genome sequencing of Fusobacterium nucleatum subsp. polymorphum KCOM 1001 (=ChDC F119).</title>
        <authorList>
            <person name="Kook J.-K."/>
            <person name="Park S.-N."/>
            <person name="Lim Y.K."/>
            <person name="Roh H."/>
        </authorList>
    </citation>
    <scope>NUCLEOTIDE SEQUENCE [LARGE SCALE GENOMIC DNA]</scope>
    <source>
        <strain evidence="2 3">KCOM 1001</strain>
    </source>
</reference>
<comment type="caution">
    <text evidence="2">The sequence shown here is derived from an EMBL/GenBank/DDBJ whole genome shotgun (WGS) entry which is preliminary data.</text>
</comment>
<dbReference type="EMBL" id="NHRT01000001">
    <property type="protein sequence ID" value="OWP24634.1"/>
    <property type="molecule type" value="Genomic_DNA"/>
</dbReference>
<keyword evidence="1" id="KW-0812">Transmembrane</keyword>
<organism evidence="2 3">
    <name type="scientific">Fusobacterium nucleatum subsp. polymorphum</name>
    <name type="common">Fusobacterium polymorphum</name>
    <dbReference type="NCBI Taxonomy" id="76857"/>
    <lineage>
        <taxon>Bacteria</taxon>
        <taxon>Fusobacteriati</taxon>
        <taxon>Fusobacteriota</taxon>
        <taxon>Fusobacteriia</taxon>
        <taxon>Fusobacteriales</taxon>
        <taxon>Fusobacteriaceae</taxon>
        <taxon>Fusobacterium</taxon>
    </lineage>
</organism>
<dbReference type="AlphaFoldDB" id="A0A246EDD1"/>
<dbReference type="Gene3D" id="3.90.930.1">
    <property type="match status" value="1"/>
</dbReference>
<protein>
    <submittedName>
        <fullName evidence="2">Uncharacterized protein</fullName>
    </submittedName>
</protein>
<name>A0A246EDD1_FUSNP</name>
<gene>
    <name evidence="2" type="ORF">CA839_01020</name>
</gene>
<feature type="transmembrane region" description="Helical" evidence="1">
    <location>
        <begin position="6"/>
        <end position="22"/>
    </location>
</feature>